<dbReference type="AlphaFoldDB" id="A0A1E4RNT2"/>
<evidence type="ECO:0000256" key="1">
    <source>
        <dbReference type="ARBA" id="ARBA00007355"/>
    </source>
</evidence>
<dbReference type="InterPro" id="IPR052618">
    <property type="entry name" value="ComplexI_NDUFA12"/>
</dbReference>
<evidence type="ECO:0000256" key="2">
    <source>
        <dbReference type="SAM" id="MobiDB-lite"/>
    </source>
</evidence>
<dbReference type="OrthoDB" id="10255576at2759"/>
<dbReference type="PANTHER" id="PTHR32470">
    <property type="entry name" value="ADH DEHYDROGENASE [UBIQUINONE] 1 ALPHA SUBCOMPLEX ASSEMBLY FACTOR 2"/>
    <property type="match status" value="1"/>
</dbReference>
<comment type="similarity">
    <text evidence="1">Belongs to the complex I NDUFA12 subunit family.</text>
</comment>
<protein>
    <recommendedName>
        <fullName evidence="5">NADH dehydrogenase [ubiquinone] 1 alpha subcomplex subunit</fullName>
    </recommendedName>
</protein>
<dbReference type="RefSeq" id="XP_020077812.1">
    <property type="nucleotide sequence ID" value="XM_020219568.1"/>
</dbReference>
<dbReference type="PANTHER" id="PTHR32470:SF2">
    <property type="entry name" value="NADH DEHYDROGENASE [UBIQUINONE] 1 ALPHA SUBCOMPLEX ASSEMBLY FACTOR 2"/>
    <property type="match status" value="1"/>
</dbReference>
<dbReference type="Pfam" id="PF05071">
    <property type="entry name" value="NDUFA12"/>
    <property type="match status" value="1"/>
</dbReference>
<dbReference type="Proteomes" id="UP000095085">
    <property type="component" value="Unassembled WGS sequence"/>
</dbReference>
<feature type="compositionally biased region" description="Polar residues" evidence="2">
    <location>
        <begin position="201"/>
        <end position="210"/>
    </location>
</feature>
<dbReference type="GO" id="GO:0005739">
    <property type="term" value="C:mitochondrion"/>
    <property type="evidence" value="ECO:0007669"/>
    <property type="project" value="TreeGrafter"/>
</dbReference>
<name>A0A1E4RNT2_9ASCO</name>
<reference evidence="4" key="1">
    <citation type="submission" date="2016-05" db="EMBL/GenBank/DDBJ databases">
        <title>Comparative genomics of biotechnologically important yeasts.</title>
        <authorList>
            <consortium name="DOE Joint Genome Institute"/>
            <person name="Riley R."/>
            <person name="Haridas S."/>
            <person name="Wolfe K.H."/>
            <person name="Lopes M.R."/>
            <person name="Hittinger C.T."/>
            <person name="Goker M."/>
            <person name="Salamov A."/>
            <person name="Wisecaver J."/>
            <person name="Long T.M."/>
            <person name="Aerts A.L."/>
            <person name="Barry K."/>
            <person name="Choi C."/>
            <person name="Clum A."/>
            <person name="Coughlan A.Y."/>
            <person name="Deshpande S."/>
            <person name="Douglass A.P."/>
            <person name="Hanson S.J."/>
            <person name="Klenk H.-P."/>
            <person name="Labutti K."/>
            <person name="Lapidus A."/>
            <person name="Lindquist E."/>
            <person name="Lipzen A."/>
            <person name="Meier-Kolthoff J.P."/>
            <person name="Ohm R.A."/>
            <person name="Otillar R.P."/>
            <person name="Pangilinan J."/>
            <person name="Peng Y."/>
            <person name="Rokas A."/>
            <person name="Rosa C.A."/>
            <person name="Scheuner C."/>
            <person name="Sibirny A.A."/>
            <person name="Slot J.C."/>
            <person name="Stielow J.B."/>
            <person name="Sun H."/>
            <person name="Kurtzman C.P."/>
            <person name="Blackwell M."/>
            <person name="Grigoriev I.V."/>
            <person name="Jeffries T.W."/>
        </authorList>
    </citation>
    <scope>NUCLEOTIDE SEQUENCE [LARGE SCALE GENOMIC DNA]</scope>
    <source>
        <strain evidence="4">NRRL Y-1933</strain>
    </source>
</reference>
<dbReference type="EMBL" id="KV454539">
    <property type="protein sequence ID" value="ODV68745.1"/>
    <property type="molecule type" value="Genomic_DNA"/>
</dbReference>
<feature type="compositionally biased region" description="Basic and acidic residues" evidence="2">
    <location>
        <begin position="134"/>
        <end position="172"/>
    </location>
</feature>
<organism evidence="3 4">
    <name type="scientific">Hyphopichia burtonii NRRL Y-1933</name>
    <dbReference type="NCBI Taxonomy" id="984485"/>
    <lineage>
        <taxon>Eukaryota</taxon>
        <taxon>Fungi</taxon>
        <taxon>Dikarya</taxon>
        <taxon>Ascomycota</taxon>
        <taxon>Saccharomycotina</taxon>
        <taxon>Pichiomycetes</taxon>
        <taxon>Debaryomycetaceae</taxon>
        <taxon>Hyphopichia</taxon>
    </lineage>
</organism>
<feature type="region of interest" description="Disordered" evidence="2">
    <location>
        <begin position="134"/>
        <end position="210"/>
    </location>
</feature>
<dbReference type="STRING" id="984485.A0A1E4RNT2"/>
<accession>A0A1E4RNT2</accession>
<evidence type="ECO:0000313" key="3">
    <source>
        <dbReference type="EMBL" id="ODV68745.1"/>
    </source>
</evidence>
<sequence>MDPLRGKYTYFQKLLHRFKARRDIPFRRSFFVGYDLHGNTYWEFTVDGNMQRLRRKLEPYEPKLFKADYFSTIPPQWLSWLRRTRREPPTLQELVNDQMRQERIKILAQHADEKWRNEKLRLENEQALKLKGELKRSQKESEEFEKQQQEAINREKSQDDPWAKADSNKDSDPIEPANLKPKNNDPWAETDAKSKSKDSPIETTNIKPRK</sequence>
<dbReference type="GO" id="GO:0045271">
    <property type="term" value="C:respiratory chain complex I"/>
    <property type="evidence" value="ECO:0007669"/>
    <property type="project" value="InterPro"/>
</dbReference>
<keyword evidence="4" id="KW-1185">Reference proteome</keyword>
<evidence type="ECO:0000313" key="4">
    <source>
        <dbReference type="Proteomes" id="UP000095085"/>
    </source>
</evidence>
<evidence type="ECO:0008006" key="5">
    <source>
        <dbReference type="Google" id="ProtNLM"/>
    </source>
</evidence>
<dbReference type="InterPro" id="IPR007763">
    <property type="entry name" value="NDUFA12"/>
</dbReference>
<proteinExistence type="inferred from homology"/>
<feature type="compositionally biased region" description="Basic and acidic residues" evidence="2">
    <location>
        <begin position="190"/>
        <end position="200"/>
    </location>
</feature>
<dbReference type="GO" id="GO:0032981">
    <property type="term" value="P:mitochondrial respiratory chain complex I assembly"/>
    <property type="evidence" value="ECO:0007669"/>
    <property type="project" value="TreeGrafter"/>
</dbReference>
<dbReference type="GeneID" id="30994118"/>
<gene>
    <name evidence="3" type="ORF">HYPBUDRAFT_135284</name>
</gene>